<dbReference type="SUPFAM" id="SSF51182">
    <property type="entry name" value="RmlC-like cupins"/>
    <property type="match status" value="1"/>
</dbReference>
<evidence type="ECO:0000313" key="2">
    <source>
        <dbReference type="Proteomes" id="UP000275321"/>
    </source>
</evidence>
<dbReference type="InterPro" id="IPR011051">
    <property type="entry name" value="RmlC_Cupin_sf"/>
</dbReference>
<dbReference type="RefSeq" id="WP_125366725.1">
    <property type="nucleotide sequence ID" value="NZ_RHWT01000067.1"/>
</dbReference>
<sequence length="356" mass="41252">MLNSIKILAQHIDARWREDDYSCYTFADIAKEELDKIDLTSLFSFTGLIDILDNSAMSKIQIASEFSELHLKLFDNSRFYIEVLNWWDNDTSIHDHGFAGVLLQLEGRSLNAIYSFDETDEVSHNLSLGDIKLSESYISKKGDCRVIPYGRKEKHAVLHLEKPTTSLIVRTHPVMELSPQLNYFPPGLRVNHSATDILFNKKIKYFRLLNMINATECRAQMLHELKQLSLTEQFWFILKLSKIIYHPANIDLLNEYVNTATSEEEKERKIKVVSAVTLRKTSQFFIDEIKPLFNDNEQRLLLSCLAASYNQEDRTKIFHKMEIVNFESILKDIIDKLPSHLRPSMIHALKLTGTII</sequence>
<accession>A0A3R8ZA09</accession>
<evidence type="ECO:0000313" key="1">
    <source>
        <dbReference type="EMBL" id="RSB24275.1"/>
    </source>
</evidence>
<name>A0A3R8ZA09_ENTCL</name>
<dbReference type="Proteomes" id="UP000275321">
    <property type="component" value="Unassembled WGS sequence"/>
</dbReference>
<protein>
    <recommendedName>
        <fullName evidence="3">Cysteine dioxygenase</fullName>
    </recommendedName>
</protein>
<reference evidence="1 2" key="1">
    <citation type="submission" date="2018-10" db="EMBL/GenBank/DDBJ databases">
        <title>Transmission dynamics of multidrug resistant bacteria on intensive care unit surfaces.</title>
        <authorList>
            <person name="D'Souza A.W."/>
            <person name="Potter R.F."/>
            <person name="Wallace M."/>
            <person name="Shupe A."/>
            <person name="Patel S."/>
            <person name="Sun S."/>
            <person name="Gul D."/>
            <person name="Kwon J.H."/>
            <person name="Andleeb S."/>
            <person name="Burnham C.-A.D."/>
            <person name="Dantas G."/>
        </authorList>
    </citation>
    <scope>NUCLEOTIDE SEQUENCE [LARGE SCALE GENOMIC DNA]</scope>
    <source>
        <strain evidence="1 2">EC_073</strain>
    </source>
</reference>
<dbReference type="EMBL" id="RHWT01000067">
    <property type="protein sequence ID" value="RSB24275.1"/>
    <property type="molecule type" value="Genomic_DNA"/>
</dbReference>
<dbReference type="AlphaFoldDB" id="A0A3R8ZA09"/>
<gene>
    <name evidence="1" type="ORF">EGK68_24980</name>
</gene>
<organism evidence="1 2">
    <name type="scientific">Enterobacter cloacae</name>
    <dbReference type="NCBI Taxonomy" id="550"/>
    <lineage>
        <taxon>Bacteria</taxon>
        <taxon>Pseudomonadati</taxon>
        <taxon>Pseudomonadota</taxon>
        <taxon>Gammaproteobacteria</taxon>
        <taxon>Enterobacterales</taxon>
        <taxon>Enterobacteriaceae</taxon>
        <taxon>Enterobacter</taxon>
        <taxon>Enterobacter cloacae complex</taxon>
    </lineage>
</organism>
<proteinExistence type="predicted"/>
<evidence type="ECO:0008006" key="3">
    <source>
        <dbReference type="Google" id="ProtNLM"/>
    </source>
</evidence>
<comment type="caution">
    <text evidence="1">The sequence shown here is derived from an EMBL/GenBank/DDBJ whole genome shotgun (WGS) entry which is preliminary data.</text>
</comment>